<comment type="similarity">
    <text evidence="2 9">Belongs to the class-I pyridine nucleotide-disulfide oxidoreductase family.</text>
</comment>
<keyword evidence="10" id="KW-0472">Membrane</keyword>
<keyword evidence="10" id="KW-1133">Transmembrane helix</keyword>
<feature type="transmembrane region" description="Helical" evidence="10">
    <location>
        <begin position="86"/>
        <end position="110"/>
    </location>
</feature>
<evidence type="ECO:0000259" key="13">
    <source>
        <dbReference type="Pfam" id="PF09335"/>
    </source>
</evidence>
<evidence type="ECO:0000256" key="2">
    <source>
        <dbReference type="ARBA" id="ARBA00007532"/>
    </source>
</evidence>
<evidence type="ECO:0000256" key="8">
    <source>
        <dbReference type="ARBA" id="ARBA00023284"/>
    </source>
</evidence>
<keyword evidence="3 9" id="KW-0285">Flavoprotein</keyword>
<feature type="transmembrane region" description="Helical" evidence="10">
    <location>
        <begin position="139"/>
        <end position="162"/>
    </location>
</feature>
<dbReference type="Pfam" id="PF09335">
    <property type="entry name" value="VTT_dom"/>
    <property type="match status" value="1"/>
</dbReference>
<evidence type="ECO:0000256" key="1">
    <source>
        <dbReference type="ARBA" id="ARBA00001974"/>
    </source>
</evidence>
<evidence type="ECO:0000313" key="15">
    <source>
        <dbReference type="Proteomes" id="UP001501337"/>
    </source>
</evidence>
<evidence type="ECO:0000256" key="6">
    <source>
        <dbReference type="ARBA" id="ARBA00023002"/>
    </source>
</evidence>
<feature type="transmembrane region" description="Helical" evidence="10">
    <location>
        <begin position="244"/>
        <end position="265"/>
    </location>
</feature>
<keyword evidence="8 9" id="KW-0676">Redox-active center</keyword>
<accession>A0ABP7PUG9</accession>
<evidence type="ECO:0000256" key="4">
    <source>
        <dbReference type="ARBA" id="ARBA00022827"/>
    </source>
</evidence>
<dbReference type="Proteomes" id="UP001501337">
    <property type="component" value="Unassembled WGS sequence"/>
</dbReference>
<evidence type="ECO:0000259" key="11">
    <source>
        <dbReference type="Pfam" id="PF02852"/>
    </source>
</evidence>
<dbReference type="InterPro" id="IPR032816">
    <property type="entry name" value="VTT_dom"/>
</dbReference>
<feature type="transmembrane region" description="Helical" evidence="10">
    <location>
        <begin position="54"/>
        <end position="79"/>
    </location>
</feature>
<dbReference type="InterPro" id="IPR023753">
    <property type="entry name" value="FAD/NAD-binding_dom"/>
</dbReference>
<dbReference type="PRINTS" id="PR00368">
    <property type="entry name" value="FADPNR"/>
</dbReference>
<evidence type="ECO:0000256" key="5">
    <source>
        <dbReference type="ARBA" id="ARBA00022857"/>
    </source>
</evidence>
<dbReference type="Gene3D" id="3.30.390.30">
    <property type="match status" value="1"/>
</dbReference>
<feature type="transmembrane region" description="Helical" evidence="10">
    <location>
        <begin position="12"/>
        <end position="34"/>
    </location>
</feature>
<dbReference type="InterPro" id="IPR036188">
    <property type="entry name" value="FAD/NAD-bd_sf"/>
</dbReference>
<evidence type="ECO:0000259" key="12">
    <source>
        <dbReference type="Pfam" id="PF07992"/>
    </source>
</evidence>
<sequence>MSSSNSVKTRNIVIIAVIAALIGSFFIFDLGQYLTLDALSARQDALVAYYRDNTLAMIAGFFAVYVVVTALSIPGAAILTLAAGAIFGLWTGLVLVSFASSIGATIAFLISRLLLKDWVQKKFGRRLKTINNGVEKDGAFYLFSLRLVPALPFFVINLVMGLTPIKTRTFYWVSQLGMLPGTAVYVNAGTQLASIESTGDILSPALIGSFVLLAIFPFIARFLVDFVKSRKMLSRYDKPSSFDYNVVVIGAGSGGLVTSYIAAAVKAKVALIERHKMGGDCLNTGCVPSKALLRSAKVASYIRKSDHYGIAAQAPEVDFAAVMNRIQDKITMIEPHDSIERYTKLGVDCVTGDARIIDPYRVQVGNQLLTCKNIVVATGGRPFVPPIPGLDSATYYTSDTIWGLRKKPEHLLIVGGGPIGCELSQAFVRLGVKVTQIDRDQRLMPREDDDAAKLVMAALEADGVRLILGANAKSIRQGGSAYANSQILTYEQQGQAHDIEFDTLLLAVGRAANSKGFGLEDIGVRIEDNGTLEVNEYLQTSVPNIYACGDVAGPYQFTHVASHQAWYASVNALFGFAKRFKADYRVIPWATFTDPEVARVGLSEAEAKAQDIEFEVTRYGIDDLDRAIADGEDHGFVKILTVPGKDTILGVTIVGYHAADLITEYITAMKHKIGLNKVLGTIHIYPTMSEANKMAAGQWKRAHAPEKLLAWVEKFHTWRRS</sequence>
<feature type="transmembrane region" description="Helical" evidence="10">
    <location>
        <begin position="169"/>
        <end position="189"/>
    </location>
</feature>
<reference evidence="15" key="1">
    <citation type="journal article" date="2019" name="Int. J. Syst. Evol. Microbiol.">
        <title>The Global Catalogue of Microorganisms (GCM) 10K type strain sequencing project: providing services to taxonomists for standard genome sequencing and annotation.</title>
        <authorList>
            <consortium name="The Broad Institute Genomics Platform"/>
            <consortium name="The Broad Institute Genome Sequencing Center for Infectious Disease"/>
            <person name="Wu L."/>
            <person name="Ma J."/>
        </authorList>
    </citation>
    <scope>NUCLEOTIDE SEQUENCE [LARGE SCALE GENOMIC DNA]</scope>
    <source>
        <strain evidence="15">JCM 17555</strain>
    </source>
</reference>
<keyword evidence="10" id="KW-0812">Transmembrane</keyword>
<comment type="cofactor">
    <cofactor evidence="1">
        <name>FAD</name>
        <dbReference type="ChEBI" id="CHEBI:57692"/>
    </cofactor>
</comment>
<evidence type="ECO:0000313" key="14">
    <source>
        <dbReference type="EMBL" id="GAA3971421.1"/>
    </source>
</evidence>
<evidence type="ECO:0000256" key="3">
    <source>
        <dbReference type="ARBA" id="ARBA00022630"/>
    </source>
</evidence>
<keyword evidence="6 9" id="KW-0560">Oxidoreductase</keyword>
<protein>
    <submittedName>
        <fullName evidence="14">Bifunctional TVP38/TMEM64 family protein/FAD-dependent oxidoreductase</fullName>
    </submittedName>
</protein>
<dbReference type="Gene3D" id="3.50.50.60">
    <property type="entry name" value="FAD/NAD(P)-binding domain"/>
    <property type="match status" value="2"/>
</dbReference>
<feature type="transmembrane region" description="Helical" evidence="10">
    <location>
        <begin position="201"/>
        <end position="224"/>
    </location>
</feature>
<dbReference type="InterPro" id="IPR016156">
    <property type="entry name" value="FAD/NAD-linked_Rdtase_dimer_sf"/>
</dbReference>
<evidence type="ECO:0000256" key="9">
    <source>
        <dbReference type="RuleBase" id="RU003691"/>
    </source>
</evidence>
<comment type="caution">
    <text evidence="14">The sequence shown here is derived from an EMBL/GenBank/DDBJ whole genome shotgun (WGS) entry which is preliminary data.</text>
</comment>
<evidence type="ECO:0000256" key="10">
    <source>
        <dbReference type="SAM" id="Phobius"/>
    </source>
</evidence>
<dbReference type="PRINTS" id="PR00411">
    <property type="entry name" value="PNDRDTASEI"/>
</dbReference>
<dbReference type="InterPro" id="IPR012999">
    <property type="entry name" value="Pyr_OxRdtase_I_AS"/>
</dbReference>
<keyword evidence="5" id="KW-0521">NADP</keyword>
<dbReference type="Pfam" id="PF02852">
    <property type="entry name" value="Pyr_redox_dim"/>
    <property type="match status" value="1"/>
</dbReference>
<proteinExistence type="inferred from homology"/>
<evidence type="ECO:0000256" key="7">
    <source>
        <dbReference type="ARBA" id="ARBA00023157"/>
    </source>
</evidence>
<dbReference type="SUPFAM" id="SSF55424">
    <property type="entry name" value="FAD/NAD-linked reductases, dimerisation (C-terminal) domain"/>
    <property type="match status" value="1"/>
</dbReference>
<organism evidence="14 15">
    <name type="scientific">Allohahella marinimesophila</name>
    <dbReference type="NCBI Taxonomy" id="1054972"/>
    <lineage>
        <taxon>Bacteria</taxon>
        <taxon>Pseudomonadati</taxon>
        <taxon>Pseudomonadota</taxon>
        <taxon>Gammaproteobacteria</taxon>
        <taxon>Oceanospirillales</taxon>
        <taxon>Hahellaceae</taxon>
        <taxon>Allohahella</taxon>
    </lineage>
</organism>
<feature type="domain" description="VTT" evidence="13">
    <location>
        <begin position="77"/>
        <end position="190"/>
    </location>
</feature>
<keyword evidence="4 9" id="KW-0274">FAD</keyword>
<dbReference type="PANTHER" id="PTHR43014:SF2">
    <property type="entry name" value="MERCURIC REDUCTASE"/>
    <property type="match status" value="1"/>
</dbReference>
<keyword evidence="7" id="KW-1015">Disulfide bond</keyword>
<dbReference type="InterPro" id="IPR004099">
    <property type="entry name" value="Pyr_nucl-diS_OxRdtase_dimer"/>
</dbReference>
<dbReference type="PROSITE" id="PS00076">
    <property type="entry name" value="PYRIDINE_REDOX_1"/>
    <property type="match status" value="1"/>
</dbReference>
<dbReference type="PANTHER" id="PTHR43014">
    <property type="entry name" value="MERCURIC REDUCTASE"/>
    <property type="match status" value="1"/>
</dbReference>
<gene>
    <name evidence="14" type="ORF">GCM10022278_31030</name>
</gene>
<dbReference type="SUPFAM" id="SSF51905">
    <property type="entry name" value="FAD/NAD(P)-binding domain"/>
    <property type="match status" value="1"/>
</dbReference>
<dbReference type="EMBL" id="BAABBO010000014">
    <property type="protein sequence ID" value="GAA3971421.1"/>
    <property type="molecule type" value="Genomic_DNA"/>
</dbReference>
<feature type="domain" description="FAD/NAD(P)-binding" evidence="12">
    <location>
        <begin position="244"/>
        <end position="565"/>
    </location>
</feature>
<keyword evidence="15" id="KW-1185">Reference proteome</keyword>
<feature type="domain" description="Pyridine nucleotide-disulphide oxidoreductase dimerisation" evidence="11">
    <location>
        <begin position="587"/>
        <end position="695"/>
    </location>
</feature>
<name>A0ABP7PUG9_9GAMM</name>
<dbReference type="RefSeq" id="WP_344808015.1">
    <property type="nucleotide sequence ID" value="NZ_BAABBO010000014.1"/>
</dbReference>
<dbReference type="Pfam" id="PF07992">
    <property type="entry name" value="Pyr_redox_2"/>
    <property type="match status" value="1"/>
</dbReference>